<proteinExistence type="predicted"/>
<dbReference type="Proteomes" id="UP000676967">
    <property type="component" value="Chromosome"/>
</dbReference>
<gene>
    <name evidence="1" type="ORF">Aiant_76800</name>
</gene>
<organism evidence="1 2">
    <name type="scientific">Actinoplanes ianthinogenes</name>
    <dbReference type="NCBI Taxonomy" id="122358"/>
    <lineage>
        <taxon>Bacteria</taxon>
        <taxon>Bacillati</taxon>
        <taxon>Actinomycetota</taxon>
        <taxon>Actinomycetes</taxon>
        <taxon>Micromonosporales</taxon>
        <taxon>Micromonosporaceae</taxon>
        <taxon>Actinoplanes</taxon>
    </lineage>
</organism>
<keyword evidence="2" id="KW-1185">Reference proteome</keyword>
<sequence length="284" mass="30536">MTQPAPGSTGIDDHPFDSRTLAAFQTAMNTVEQGITDIDLLWNALVVGADDFLARTQQYLESEPMVDKVLEWFTGGSSEGIAAFRGHLATAHDRVEEILRALRNAFAHSPPVLALFTVGLDWATKVNEPLSEIGPDLSASGKIDSWRTPAYLTFKTRVQDQNDALTAVVSKVKATSLWLADVARANTEYVTGLAEQANAIFAALTTAAADLAETAAGDVPAAQQAMLHLSEFFGTVVEELGRYLTNLGNRLADVLQRINELAVEYGDHTGLPSGGHWPEAVKSS</sequence>
<reference evidence="1 2" key="1">
    <citation type="submission" date="2020-08" db="EMBL/GenBank/DDBJ databases">
        <title>Whole genome shotgun sequence of Actinoplanes ianthinogenes NBRC 13996.</title>
        <authorList>
            <person name="Komaki H."/>
            <person name="Tamura T."/>
        </authorList>
    </citation>
    <scope>NUCLEOTIDE SEQUENCE [LARGE SCALE GENOMIC DNA]</scope>
    <source>
        <strain evidence="1 2">NBRC 13996</strain>
    </source>
</reference>
<dbReference type="RefSeq" id="WP_189331442.1">
    <property type="nucleotide sequence ID" value="NZ_AP023356.1"/>
</dbReference>
<evidence type="ECO:0000313" key="1">
    <source>
        <dbReference type="EMBL" id="BCJ47023.1"/>
    </source>
</evidence>
<accession>A0ABM7M5U3</accession>
<dbReference type="EMBL" id="AP023356">
    <property type="protein sequence ID" value="BCJ47023.1"/>
    <property type="molecule type" value="Genomic_DNA"/>
</dbReference>
<name>A0ABM7M5U3_9ACTN</name>
<evidence type="ECO:0000313" key="2">
    <source>
        <dbReference type="Proteomes" id="UP000676967"/>
    </source>
</evidence>
<protein>
    <submittedName>
        <fullName evidence="1">Uncharacterized protein</fullName>
    </submittedName>
</protein>